<comment type="subcellular location">
    <subcellularLocation>
        <location evidence="1">Cell inner membrane</location>
        <topology evidence="1">Single-pass membrane protein</topology>
    </subcellularLocation>
</comment>
<keyword evidence="5" id="KW-0997">Cell inner membrane</keyword>
<dbReference type="InterPro" id="IPR012902">
    <property type="entry name" value="N_methyl_site"/>
</dbReference>
<dbReference type="GO" id="GO:0005886">
    <property type="term" value="C:plasma membrane"/>
    <property type="evidence" value="ECO:0007669"/>
    <property type="project" value="UniProtKB-SubCell"/>
</dbReference>
<dbReference type="AlphaFoldDB" id="A0A1H3B5W3"/>
<evidence type="ECO:0000256" key="9">
    <source>
        <dbReference type="ARBA" id="ARBA00025772"/>
    </source>
</evidence>
<evidence type="ECO:0000256" key="3">
    <source>
        <dbReference type="ARBA" id="ARBA00022475"/>
    </source>
</evidence>
<evidence type="ECO:0000313" key="13">
    <source>
        <dbReference type="EMBL" id="SDX37068.1"/>
    </source>
</evidence>
<dbReference type="InterPro" id="IPR022346">
    <property type="entry name" value="T2SS_GspH"/>
</dbReference>
<evidence type="ECO:0000256" key="7">
    <source>
        <dbReference type="ARBA" id="ARBA00022989"/>
    </source>
</evidence>
<feature type="transmembrane region" description="Helical" evidence="11">
    <location>
        <begin position="12"/>
        <end position="37"/>
    </location>
</feature>
<evidence type="ECO:0000256" key="2">
    <source>
        <dbReference type="ARBA" id="ARBA00021549"/>
    </source>
</evidence>
<keyword evidence="8 11" id="KW-0472">Membrane</keyword>
<keyword evidence="14" id="KW-1185">Reference proteome</keyword>
<sequence>MSIRALAGGYTLVELLITVAVVSTILSISIPGFSILIESQRLDSSTDTIGRAVYLARSEAIKRGQWVTLCLSNDGHQCSGNNPTQLLLFADQDRTGTPTTPSEIIHHIPTIQKGLTISYNRPFLRFTPLGHSAGTNGTFTLCTADKNGAMLIISTLGRMRKAIDYNGDGLVEKTVGDPIRC</sequence>
<dbReference type="OrthoDB" id="6886961at2"/>
<dbReference type="Proteomes" id="UP000199675">
    <property type="component" value="Unassembled WGS sequence"/>
</dbReference>
<evidence type="ECO:0000256" key="6">
    <source>
        <dbReference type="ARBA" id="ARBA00022692"/>
    </source>
</evidence>
<dbReference type="GO" id="GO:0015627">
    <property type="term" value="C:type II protein secretion system complex"/>
    <property type="evidence" value="ECO:0007669"/>
    <property type="project" value="InterPro"/>
</dbReference>
<comment type="similarity">
    <text evidence="9">Belongs to the GSP H family.</text>
</comment>
<keyword evidence="6 11" id="KW-0812">Transmembrane</keyword>
<accession>A0A1H3B5W3</accession>
<feature type="domain" description="General secretion pathway GspH" evidence="12">
    <location>
        <begin position="48"/>
        <end position="157"/>
    </location>
</feature>
<dbReference type="InterPro" id="IPR045584">
    <property type="entry name" value="Pilin-like"/>
</dbReference>
<dbReference type="GO" id="GO:0015628">
    <property type="term" value="P:protein secretion by the type II secretion system"/>
    <property type="evidence" value="ECO:0007669"/>
    <property type="project" value="InterPro"/>
</dbReference>
<keyword evidence="7 11" id="KW-1133">Transmembrane helix</keyword>
<name>A0A1H3B5W3_9GAMM</name>
<evidence type="ECO:0000256" key="4">
    <source>
        <dbReference type="ARBA" id="ARBA00022481"/>
    </source>
</evidence>
<keyword evidence="4" id="KW-0488">Methylation</keyword>
<keyword evidence="3" id="KW-1003">Cell membrane</keyword>
<dbReference type="NCBIfam" id="TIGR02532">
    <property type="entry name" value="IV_pilin_GFxxxE"/>
    <property type="match status" value="1"/>
</dbReference>
<dbReference type="STRING" id="488533.SAMN04487960_108222"/>
<dbReference type="PROSITE" id="PS00409">
    <property type="entry name" value="PROKAR_NTER_METHYL"/>
    <property type="match status" value="1"/>
</dbReference>
<dbReference type="RefSeq" id="WP_091815640.1">
    <property type="nucleotide sequence ID" value="NZ_FNNE01000008.1"/>
</dbReference>
<gene>
    <name evidence="13" type="ORF">SAMN04487960_108222</name>
</gene>
<proteinExistence type="inferred from homology"/>
<evidence type="ECO:0000256" key="5">
    <source>
        <dbReference type="ARBA" id="ARBA00022519"/>
    </source>
</evidence>
<dbReference type="SUPFAM" id="SSF54523">
    <property type="entry name" value="Pili subunits"/>
    <property type="match status" value="1"/>
</dbReference>
<evidence type="ECO:0000313" key="14">
    <source>
        <dbReference type="Proteomes" id="UP000199675"/>
    </source>
</evidence>
<organism evidence="13 14">
    <name type="scientific">Marinobacter mobilis</name>
    <dbReference type="NCBI Taxonomy" id="488533"/>
    <lineage>
        <taxon>Bacteria</taxon>
        <taxon>Pseudomonadati</taxon>
        <taxon>Pseudomonadota</taxon>
        <taxon>Gammaproteobacteria</taxon>
        <taxon>Pseudomonadales</taxon>
        <taxon>Marinobacteraceae</taxon>
        <taxon>Marinobacter</taxon>
    </lineage>
</organism>
<dbReference type="Pfam" id="PF12019">
    <property type="entry name" value="GspH"/>
    <property type="match status" value="1"/>
</dbReference>
<evidence type="ECO:0000256" key="11">
    <source>
        <dbReference type="SAM" id="Phobius"/>
    </source>
</evidence>
<evidence type="ECO:0000256" key="8">
    <source>
        <dbReference type="ARBA" id="ARBA00023136"/>
    </source>
</evidence>
<reference evidence="13 14" key="1">
    <citation type="submission" date="2016-10" db="EMBL/GenBank/DDBJ databases">
        <authorList>
            <person name="de Groot N.N."/>
        </authorList>
    </citation>
    <scope>NUCLEOTIDE SEQUENCE [LARGE SCALE GENOMIC DNA]</scope>
    <source>
        <strain evidence="13 14">CGMCC 1.7059</strain>
    </source>
</reference>
<evidence type="ECO:0000256" key="1">
    <source>
        <dbReference type="ARBA" id="ARBA00004377"/>
    </source>
</evidence>
<protein>
    <recommendedName>
        <fullName evidence="2">Type II secretion system protein H</fullName>
    </recommendedName>
    <alternativeName>
        <fullName evidence="10">General secretion pathway protein H</fullName>
    </alternativeName>
</protein>
<evidence type="ECO:0000259" key="12">
    <source>
        <dbReference type="Pfam" id="PF12019"/>
    </source>
</evidence>
<dbReference type="Gene3D" id="3.55.40.10">
    <property type="entry name" value="minor pseudopilin epsh domain"/>
    <property type="match status" value="1"/>
</dbReference>
<dbReference type="EMBL" id="FNNE01000008">
    <property type="protein sequence ID" value="SDX37068.1"/>
    <property type="molecule type" value="Genomic_DNA"/>
</dbReference>
<evidence type="ECO:0000256" key="10">
    <source>
        <dbReference type="ARBA" id="ARBA00030775"/>
    </source>
</evidence>